<dbReference type="InterPro" id="IPR025919">
    <property type="entry name" value="Stimulus_sens_dom"/>
</dbReference>
<dbReference type="InterPro" id="IPR050428">
    <property type="entry name" value="TCS_sensor_his_kinase"/>
</dbReference>
<evidence type="ECO:0000256" key="7">
    <source>
        <dbReference type="ARBA" id="ARBA00022777"/>
    </source>
</evidence>
<dbReference type="InterPro" id="IPR005467">
    <property type="entry name" value="His_kinase_dom"/>
</dbReference>
<dbReference type="Pfam" id="PF13756">
    <property type="entry name" value="Stimulus_sens_1"/>
    <property type="match status" value="1"/>
</dbReference>
<keyword evidence="7 15" id="KW-0418">Kinase</keyword>
<dbReference type="PROSITE" id="PS50109">
    <property type="entry name" value="HIS_KIN"/>
    <property type="match status" value="1"/>
</dbReference>
<dbReference type="SMART" id="SM00388">
    <property type="entry name" value="HisKA"/>
    <property type="match status" value="1"/>
</dbReference>
<keyword evidence="6 12" id="KW-0812">Transmembrane</keyword>
<reference evidence="16" key="2">
    <citation type="submission" date="2015-01" db="EMBL/GenBank/DDBJ databases">
        <title>Complete genome sequence of Methylobacterium aquaticum strain 22A.</title>
        <authorList>
            <person name="Tani A."/>
            <person name="Ogura Y."/>
            <person name="Hayashi T."/>
        </authorList>
    </citation>
    <scope>NUCLEOTIDE SEQUENCE [LARGE SCALE GENOMIC DNA]</scope>
    <source>
        <strain evidence="16">MA-22A</strain>
    </source>
</reference>
<evidence type="ECO:0000256" key="6">
    <source>
        <dbReference type="ARBA" id="ARBA00022692"/>
    </source>
</evidence>
<dbReference type="AlphaFoldDB" id="A0A1Y0ZGJ7"/>
<dbReference type="CDD" id="cd06225">
    <property type="entry name" value="HAMP"/>
    <property type="match status" value="1"/>
</dbReference>
<evidence type="ECO:0000256" key="12">
    <source>
        <dbReference type="SAM" id="Phobius"/>
    </source>
</evidence>
<dbReference type="InterPro" id="IPR003594">
    <property type="entry name" value="HATPase_dom"/>
</dbReference>
<reference evidence="15 16" key="1">
    <citation type="journal article" date="2015" name="Genome Announc.">
        <title>Complete Genome Sequence of Methylobacterium aquaticum Strain 22A, Isolated from Racomitrium japonicum Moss.</title>
        <authorList>
            <person name="Tani A."/>
            <person name="Ogura Y."/>
            <person name="Hayashi T."/>
            <person name="Kimbara K."/>
        </authorList>
    </citation>
    <scope>NUCLEOTIDE SEQUENCE [LARGE SCALE GENOMIC DNA]</scope>
    <source>
        <strain evidence="15 16">MA-22A</strain>
    </source>
</reference>
<dbReference type="Proteomes" id="UP000061432">
    <property type="component" value="Chromosome"/>
</dbReference>
<evidence type="ECO:0000256" key="10">
    <source>
        <dbReference type="ARBA" id="ARBA00023136"/>
    </source>
</evidence>
<dbReference type="SUPFAM" id="SSF47384">
    <property type="entry name" value="Homodimeric domain of signal transducing histidine kinase"/>
    <property type="match status" value="1"/>
</dbReference>
<dbReference type="EC" id="2.7.13.3" evidence="3"/>
<gene>
    <name evidence="15" type="primary">baeS</name>
    <name evidence="15" type="ORF">Maq22A_c27845</name>
</gene>
<dbReference type="EMBL" id="AP014704">
    <property type="protein sequence ID" value="BAR47075.1"/>
    <property type="molecule type" value="Genomic_DNA"/>
</dbReference>
<evidence type="ECO:0000313" key="15">
    <source>
        <dbReference type="EMBL" id="BAR47075.1"/>
    </source>
</evidence>
<dbReference type="Gene3D" id="1.10.287.130">
    <property type="match status" value="1"/>
</dbReference>
<dbReference type="InterPro" id="IPR036097">
    <property type="entry name" value="HisK_dim/P_sf"/>
</dbReference>
<comment type="catalytic activity">
    <reaction evidence="1">
        <text>ATP + protein L-histidine = ADP + protein N-phospho-L-histidine.</text>
        <dbReference type="EC" id="2.7.13.3"/>
    </reaction>
</comment>
<dbReference type="SMART" id="SM00304">
    <property type="entry name" value="HAMP"/>
    <property type="match status" value="1"/>
</dbReference>
<evidence type="ECO:0000313" key="16">
    <source>
        <dbReference type="Proteomes" id="UP000061432"/>
    </source>
</evidence>
<dbReference type="InterPro" id="IPR036890">
    <property type="entry name" value="HATPase_C_sf"/>
</dbReference>
<keyword evidence="9" id="KW-0902">Two-component regulatory system</keyword>
<keyword evidence="5" id="KW-0808">Transferase</keyword>
<comment type="subcellular location">
    <subcellularLocation>
        <location evidence="2">Membrane</location>
    </subcellularLocation>
</comment>
<evidence type="ECO:0000256" key="9">
    <source>
        <dbReference type="ARBA" id="ARBA00023012"/>
    </source>
</evidence>
<feature type="region of interest" description="Disordered" evidence="11">
    <location>
        <begin position="1"/>
        <end position="58"/>
    </location>
</feature>
<dbReference type="STRING" id="270351.Maq22A_c27845"/>
<dbReference type="SMART" id="SM00387">
    <property type="entry name" value="HATPase_c"/>
    <property type="match status" value="1"/>
</dbReference>
<dbReference type="Pfam" id="PF00512">
    <property type="entry name" value="HisKA"/>
    <property type="match status" value="1"/>
</dbReference>
<protein>
    <recommendedName>
        <fullName evidence="3">histidine kinase</fullName>
        <ecNumber evidence="3">2.7.13.3</ecNumber>
    </recommendedName>
</protein>
<dbReference type="PANTHER" id="PTHR45436">
    <property type="entry name" value="SENSOR HISTIDINE KINASE YKOH"/>
    <property type="match status" value="1"/>
</dbReference>
<dbReference type="SUPFAM" id="SSF55874">
    <property type="entry name" value="ATPase domain of HSP90 chaperone/DNA topoisomerase II/histidine kinase"/>
    <property type="match status" value="1"/>
</dbReference>
<dbReference type="Gene3D" id="3.30.565.10">
    <property type="entry name" value="Histidine kinase-like ATPase, C-terminal domain"/>
    <property type="match status" value="1"/>
</dbReference>
<dbReference type="InterPro" id="IPR025908">
    <property type="entry name" value="Sensor_TM1"/>
</dbReference>
<name>A0A1Y0ZGJ7_9HYPH</name>
<dbReference type="InterPro" id="IPR003660">
    <property type="entry name" value="HAMP_dom"/>
</dbReference>
<evidence type="ECO:0000259" key="14">
    <source>
        <dbReference type="PROSITE" id="PS50885"/>
    </source>
</evidence>
<dbReference type="Gene3D" id="6.10.340.10">
    <property type="match status" value="1"/>
</dbReference>
<dbReference type="InterPro" id="IPR003661">
    <property type="entry name" value="HisK_dim/P_dom"/>
</dbReference>
<feature type="domain" description="HAMP" evidence="14">
    <location>
        <begin position="339"/>
        <end position="394"/>
    </location>
</feature>
<sequence>MSEGSPPGAVRRLLGGPGRLLEGTGRRLRGPGRARDRDSSARTAHAPKPPGEIDPDAEAAREPFGWRSVRRWVAQRFASSLTRRIVVLNLAGLIALLIGFLYLNQFRQGLIEARVQSLLTQGDIIAGAIAASATVDTDAITIDPDRLLQLQAGEGGSFADEAPSGLEFSLNPERVAPLLRRLITPTGTRARVYDRDGTMLIDSRGLYIRGDLSRDPPPLRKDRSSLVEQAWNAVRGALPWLGRSSAADEPGPADGRTLPEVQRALTGARGTLVRRNGPGETIVSVAVPIQRGRTVRGALLLSTQEGDIDKIIAAERFSLLQVFIIAALVMVVLSMLVAGQIVGPVGRLAEAAERVRTGIKSRQEIPDFTRRTDEIGHLSGALRDMTQALYRRLDAIENFAADVSHELKNPLTSLRSAVETLPLAKTDESRGRLLQVIQHDVKRLDRLISDIADASRLDAELARAEAGRVDLRKLITTVVSVANERRRRGDAAIDLTVEPAPAGVEDAFAILGHDSRLGQVVNNLLDNARSFSPKGASVRVALRRRRNAVELTVEDDGPGIPHHALERIFERFYTDRPEQGFGQNSGLGLSISRQIVQAHRGTIRAENRLGPAGEDGEPAVLGARFIVRIPAQSR</sequence>
<dbReference type="Pfam" id="PF00672">
    <property type="entry name" value="HAMP"/>
    <property type="match status" value="1"/>
</dbReference>
<evidence type="ECO:0000256" key="4">
    <source>
        <dbReference type="ARBA" id="ARBA00022553"/>
    </source>
</evidence>
<evidence type="ECO:0000256" key="11">
    <source>
        <dbReference type="SAM" id="MobiDB-lite"/>
    </source>
</evidence>
<dbReference type="CDD" id="cd00082">
    <property type="entry name" value="HisKA"/>
    <property type="match status" value="1"/>
</dbReference>
<dbReference type="Pfam" id="PF02518">
    <property type="entry name" value="HATPase_c"/>
    <property type="match status" value="1"/>
</dbReference>
<evidence type="ECO:0000256" key="3">
    <source>
        <dbReference type="ARBA" id="ARBA00012438"/>
    </source>
</evidence>
<evidence type="ECO:0000256" key="8">
    <source>
        <dbReference type="ARBA" id="ARBA00022989"/>
    </source>
</evidence>
<proteinExistence type="predicted"/>
<evidence type="ECO:0000256" key="2">
    <source>
        <dbReference type="ARBA" id="ARBA00004370"/>
    </source>
</evidence>
<keyword evidence="10 12" id="KW-0472">Membrane</keyword>
<feature type="compositionally biased region" description="Low complexity" evidence="11">
    <location>
        <begin position="1"/>
        <end position="23"/>
    </location>
</feature>
<feature type="transmembrane region" description="Helical" evidence="12">
    <location>
        <begin position="85"/>
        <end position="103"/>
    </location>
</feature>
<organism evidence="15 16">
    <name type="scientific">Methylobacterium aquaticum</name>
    <dbReference type="NCBI Taxonomy" id="270351"/>
    <lineage>
        <taxon>Bacteria</taxon>
        <taxon>Pseudomonadati</taxon>
        <taxon>Pseudomonadota</taxon>
        <taxon>Alphaproteobacteria</taxon>
        <taxon>Hyphomicrobiales</taxon>
        <taxon>Methylobacteriaceae</taxon>
        <taxon>Methylobacterium</taxon>
    </lineage>
</organism>
<evidence type="ECO:0000256" key="1">
    <source>
        <dbReference type="ARBA" id="ARBA00000085"/>
    </source>
</evidence>
<keyword evidence="8 12" id="KW-1133">Transmembrane helix</keyword>
<dbReference type="GO" id="GO:0000155">
    <property type="term" value="F:phosphorelay sensor kinase activity"/>
    <property type="evidence" value="ECO:0007669"/>
    <property type="project" value="InterPro"/>
</dbReference>
<dbReference type="GO" id="GO:0016020">
    <property type="term" value="C:membrane"/>
    <property type="evidence" value="ECO:0007669"/>
    <property type="project" value="UniProtKB-SubCell"/>
</dbReference>
<feature type="domain" description="Histidine kinase" evidence="13">
    <location>
        <begin position="402"/>
        <end position="633"/>
    </location>
</feature>
<dbReference type="PROSITE" id="PS50885">
    <property type="entry name" value="HAMP"/>
    <property type="match status" value="1"/>
</dbReference>
<dbReference type="Pfam" id="PF13755">
    <property type="entry name" value="Sensor_TM1"/>
    <property type="match status" value="1"/>
</dbReference>
<keyword evidence="4" id="KW-0597">Phosphoprotein</keyword>
<dbReference type="PANTHER" id="PTHR45436:SF5">
    <property type="entry name" value="SENSOR HISTIDINE KINASE TRCS"/>
    <property type="match status" value="1"/>
</dbReference>
<dbReference type="KEGG" id="maqu:Maq22A_c27845"/>
<accession>A0A1Y0ZGJ7</accession>
<dbReference type="InterPro" id="IPR004358">
    <property type="entry name" value="Sig_transdc_His_kin-like_C"/>
</dbReference>
<feature type="transmembrane region" description="Helical" evidence="12">
    <location>
        <begin position="319"/>
        <end position="338"/>
    </location>
</feature>
<evidence type="ECO:0000256" key="5">
    <source>
        <dbReference type="ARBA" id="ARBA00022679"/>
    </source>
</evidence>
<dbReference type="PRINTS" id="PR00344">
    <property type="entry name" value="BCTRLSENSOR"/>
</dbReference>
<evidence type="ECO:0000259" key="13">
    <source>
        <dbReference type="PROSITE" id="PS50109"/>
    </source>
</evidence>